<sequence>MSPVVNAGWELITGVLALLVQRARGIRTQQ</sequence>
<dbReference type="EMBL" id="JACBZP010000001">
    <property type="protein sequence ID" value="NYI67602.1"/>
    <property type="molecule type" value="Genomic_DNA"/>
</dbReference>
<gene>
    <name evidence="1" type="ORF">BJY26_001908</name>
</gene>
<evidence type="ECO:0000313" key="1">
    <source>
        <dbReference type="EMBL" id="NYI67602.1"/>
    </source>
</evidence>
<organism evidence="1 2">
    <name type="scientific">Spelaeicoccus albus</name>
    <dbReference type="NCBI Taxonomy" id="1280376"/>
    <lineage>
        <taxon>Bacteria</taxon>
        <taxon>Bacillati</taxon>
        <taxon>Actinomycetota</taxon>
        <taxon>Actinomycetes</taxon>
        <taxon>Micrococcales</taxon>
        <taxon>Brevibacteriaceae</taxon>
        <taxon>Spelaeicoccus</taxon>
    </lineage>
</organism>
<protein>
    <submittedName>
        <fullName evidence="1">Uncharacterized protein</fullName>
    </submittedName>
</protein>
<accession>A0A7Z0D2D7</accession>
<reference evidence="1 2" key="1">
    <citation type="submission" date="2020-07" db="EMBL/GenBank/DDBJ databases">
        <title>Sequencing the genomes of 1000 actinobacteria strains.</title>
        <authorList>
            <person name="Klenk H.-P."/>
        </authorList>
    </citation>
    <scope>NUCLEOTIDE SEQUENCE [LARGE SCALE GENOMIC DNA]</scope>
    <source>
        <strain evidence="1 2">DSM 26341</strain>
    </source>
</reference>
<dbReference type="AlphaFoldDB" id="A0A7Z0D2D7"/>
<evidence type="ECO:0000313" key="2">
    <source>
        <dbReference type="Proteomes" id="UP000539111"/>
    </source>
</evidence>
<keyword evidence="2" id="KW-1185">Reference proteome</keyword>
<proteinExistence type="predicted"/>
<name>A0A7Z0D2D7_9MICO</name>
<comment type="caution">
    <text evidence="1">The sequence shown here is derived from an EMBL/GenBank/DDBJ whole genome shotgun (WGS) entry which is preliminary data.</text>
</comment>
<dbReference type="Proteomes" id="UP000539111">
    <property type="component" value="Unassembled WGS sequence"/>
</dbReference>